<dbReference type="GO" id="GO:0016746">
    <property type="term" value="F:acyltransferase activity"/>
    <property type="evidence" value="ECO:0007669"/>
    <property type="project" value="UniProtKB-KW"/>
</dbReference>
<dbReference type="HOGENOM" id="CLU_000022_45_1_7"/>
<accession>B9M4C4</accession>
<keyword evidence="3" id="KW-0012">Acyltransferase</keyword>
<feature type="domain" description="Carrier" evidence="2">
    <location>
        <begin position="523"/>
        <end position="598"/>
    </location>
</feature>
<dbReference type="InterPro" id="IPR020845">
    <property type="entry name" value="AMP-binding_CS"/>
</dbReference>
<dbReference type="eggNOG" id="COG1022">
    <property type="taxonomic scope" value="Bacteria"/>
</dbReference>
<dbReference type="PANTHER" id="PTHR43201">
    <property type="entry name" value="ACYL-COA SYNTHETASE"/>
    <property type="match status" value="1"/>
</dbReference>
<dbReference type="eggNOG" id="COG0204">
    <property type="taxonomic scope" value="Bacteria"/>
</dbReference>
<dbReference type="CDD" id="cd07989">
    <property type="entry name" value="LPLAT_AGPAT-like"/>
    <property type="match status" value="1"/>
</dbReference>
<dbReference type="Gene3D" id="3.40.50.12780">
    <property type="entry name" value="N-terminal domain of ligase-like"/>
    <property type="match status" value="1"/>
</dbReference>
<comment type="similarity">
    <text evidence="1">Belongs to the ATP-dependent AMP-binding enzyme family.</text>
</comment>
<organism evidence="3 4">
    <name type="scientific">Geotalea daltonii (strain DSM 22248 / JCM 15807 / FRC-32)</name>
    <name type="common">Geobacter daltonii</name>
    <dbReference type="NCBI Taxonomy" id="316067"/>
    <lineage>
        <taxon>Bacteria</taxon>
        <taxon>Pseudomonadati</taxon>
        <taxon>Thermodesulfobacteriota</taxon>
        <taxon>Desulfuromonadia</taxon>
        <taxon>Geobacterales</taxon>
        <taxon>Geobacteraceae</taxon>
        <taxon>Geotalea</taxon>
    </lineage>
</organism>
<dbReference type="EMBL" id="CP001390">
    <property type="protein sequence ID" value="ACM21579.1"/>
    <property type="molecule type" value="Genomic_DNA"/>
</dbReference>
<proteinExistence type="inferred from homology"/>
<dbReference type="InterPro" id="IPR009081">
    <property type="entry name" value="PP-bd_ACP"/>
</dbReference>
<dbReference type="STRING" id="316067.Geob_3236"/>
<dbReference type="Pfam" id="PF01553">
    <property type="entry name" value="Acyltransferase"/>
    <property type="match status" value="1"/>
</dbReference>
<dbReference type="InterPro" id="IPR000873">
    <property type="entry name" value="AMP-dep_synth/lig_dom"/>
</dbReference>
<dbReference type="PROSITE" id="PS00455">
    <property type="entry name" value="AMP_BINDING"/>
    <property type="match status" value="1"/>
</dbReference>
<dbReference type="RefSeq" id="WP_012648307.1">
    <property type="nucleotide sequence ID" value="NC_011979.1"/>
</dbReference>
<keyword evidence="3" id="KW-0808">Transferase</keyword>
<dbReference type="PANTHER" id="PTHR43201:SF8">
    <property type="entry name" value="ACYL-COA SYNTHETASE FAMILY MEMBER 3"/>
    <property type="match status" value="1"/>
</dbReference>
<dbReference type="AlphaFoldDB" id="B9M4C4"/>
<dbReference type="InterPro" id="IPR002123">
    <property type="entry name" value="Plipid/glycerol_acylTrfase"/>
</dbReference>
<reference evidence="3 4" key="1">
    <citation type="submission" date="2009-01" db="EMBL/GenBank/DDBJ databases">
        <title>Complete sequence of Geobacter sp. FRC-32.</title>
        <authorList>
            <consortium name="US DOE Joint Genome Institute"/>
            <person name="Lucas S."/>
            <person name="Copeland A."/>
            <person name="Lapidus A."/>
            <person name="Glavina del Rio T."/>
            <person name="Dalin E."/>
            <person name="Tice H."/>
            <person name="Bruce D."/>
            <person name="Goodwin L."/>
            <person name="Pitluck S."/>
            <person name="Saunders E."/>
            <person name="Brettin T."/>
            <person name="Detter J.C."/>
            <person name="Han C."/>
            <person name="Larimer F."/>
            <person name="Land M."/>
            <person name="Hauser L."/>
            <person name="Kyrpides N."/>
            <person name="Ovchinnikova G."/>
            <person name="Kostka J."/>
            <person name="Richardson P."/>
        </authorList>
    </citation>
    <scope>NUCLEOTIDE SEQUENCE [LARGE SCALE GENOMIC DNA]</scope>
    <source>
        <strain evidence="4">DSM 22248 / JCM 15807 / FRC-32</strain>
    </source>
</reference>
<gene>
    <name evidence="3" type="ordered locus">Geob_3236</name>
</gene>
<dbReference type="KEGG" id="geo:Geob_3236"/>
<evidence type="ECO:0000259" key="2">
    <source>
        <dbReference type="PROSITE" id="PS50075"/>
    </source>
</evidence>
<dbReference type="GO" id="GO:0031956">
    <property type="term" value="F:medium-chain fatty acid-CoA ligase activity"/>
    <property type="evidence" value="ECO:0007669"/>
    <property type="project" value="TreeGrafter"/>
</dbReference>
<dbReference type="SUPFAM" id="SSF69593">
    <property type="entry name" value="Glycerol-3-phosphate (1)-acyltransferase"/>
    <property type="match status" value="1"/>
</dbReference>
<dbReference type="InterPro" id="IPR045851">
    <property type="entry name" value="AMP-bd_C_sf"/>
</dbReference>
<name>B9M4C4_GEODF</name>
<dbReference type="OrthoDB" id="9799237at2"/>
<dbReference type="GO" id="GO:0006631">
    <property type="term" value="P:fatty acid metabolic process"/>
    <property type="evidence" value="ECO:0007669"/>
    <property type="project" value="TreeGrafter"/>
</dbReference>
<evidence type="ECO:0000313" key="3">
    <source>
        <dbReference type="EMBL" id="ACM21579.1"/>
    </source>
</evidence>
<protein>
    <submittedName>
        <fullName evidence="3">Acyl-(Acyl carrier protein) ligase, acyl carrier, (Acyl)-sn-glycerol-3-phosphate acyltransferase fusion protein</fullName>
    </submittedName>
</protein>
<evidence type="ECO:0000313" key="4">
    <source>
        <dbReference type="Proteomes" id="UP000007721"/>
    </source>
</evidence>
<dbReference type="Proteomes" id="UP000007721">
    <property type="component" value="Chromosome"/>
</dbReference>
<dbReference type="Gene3D" id="1.10.1200.10">
    <property type="entry name" value="ACP-like"/>
    <property type="match status" value="1"/>
</dbReference>
<dbReference type="Pfam" id="PF00501">
    <property type="entry name" value="AMP-binding"/>
    <property type="match status" value="1"/>
</dbReference>
<dbReference type="PROSITE" id="PS50075">
    <property type="entry name" value="CARRIER"/>
    <property type="match status" value="1"/>
</dbReference>
<keyword evidence="3" id="KW-0436">Ligase</keyword>
<dbReference type="Pfam" id="PF00550">
    <property type="entry name" value="PP-binding"/>
    <property type="match status" value="1"/>
</dbReference>
<dbReference type="Gene3D" id="3.30.300.30">
    <property type="match status" value="1"/>
</dbReference>
<sequence>MQTLIDLFETFPARGKDTAFVNRTGVRRFIFSYQEFHLLSGKMARLLADRGVATGDRVLIWGPNSPWWAVAFWGAIVRGAVAVPVDFMSERERAETIAGLTEAKVVIQSRFKIEPLNHASSILLEDLEYDLAGLEPFAEIARPATDDVAELIYTSGTTGNPKGVILTHGNLMANIIQVNEHIPVVTSQFNFLSLLPLSHMFEQMGGFFTPLYNGSTIVYLRTLKPSAIMEALGEEDIYAMIAVPRLLQLLKSSMERELDEKGLGNLFRFLMKKGEALSPGARKLLFFPIQRKFGRHFSLFVSGGAPLSLDVFLFWQNLGFRVVEGYGLTECSPVLAANTMDKQVAGAVGKALPGIEITIEDNEILARGKNITPGYYRNEAATREAFTADGRFRTGDMGEVSADGWLTIKGRAKELIVTGAGINVYPDEIEDIFNRTKGVRESCVIGMDRGGGEEVHAVLLLDGSGRKPEEIVAEVNKRLDSLHQVTGFSVWPEAEFPKTTTLKIRKFQVKEKLQKGEKGTGAGAAADRLITLIARVTGAGVDEVKEESRLVADLGLTSIARLELVNYLEQEFRLDLEDSVIGPETRVQELRRIIEKREKVDGKNHFRFWTNSKPVRALRMVWDAVFTYPLFRSMATIEARGRERLAEINGPVFFVSNHLSYIDQSAIMFALPREIRYNTATAAWEEFFFRNYHNALQWLWKRLTYEYATFFHNVFPLPQSSGFRKSFRFMGRLVDSGHNILIFPEGERSIDGRLLPFQRGLGIMVKELDIPVVPVKIEGVEKVLPRGASWPKRGRVTVTFGSPLYLSREEPDTIVELARGAVERL</sequence>
<evidence type="ECO:0000256" key="1">
    <source>
        <dbReference type="ARBA" id="ARBA00006432"/>
    </source>
</evidence>
<dbReference type="SMART" id="SM00563">
    <property type="entry name" value="PlsC"/>
    <property type="match status" value="1"/>
</dbReference>
<dbReference type="InterPro" id="IPR042099">
    <property type="entry name" value="ANL_N_sf"/>
</dbReference>
<dbReference type="SUPFAM" id="SSF56801">
    <property type="entry name" value="Acetyl-CoA synthetase-like"/>
    <property type="match status" value="1"/>
</dbReference>
<dbReference type="SUPFAM" id="SSF47336">
    <property type="entry name" value="ACP-like"/>
    <property type="match status" value="1"/>
</dbReference>
<dbReference type="InterPro" id="IPR036736">
    <property type="entry name" value="ACP-like_sf"/>
</dbReference>
<keyword evidence="4" id="KW-1185">Reference proteome</keyword>